<sequence length="454" mass="45771">MIRRPGPSAWRDRSRPDGPGKGVNARGWNGGMRRSGKETAAARGSRHPSPGCLERPSAGVAGRKPWDRRTQAWTATVLVVVFVLGIALALAGGGTRPAAAAEGAPPRDGQVPAGPGAGTPRGQEAGAEAVTPGTWERVALVVHPEPAGQGMAVLVLARWPGQEGPGAGADGALTLPSLRLAQPSRPLPEGLRWTGETLEDASPPPPGESRDYAYAFIADTRASRGRLVVDLPAAVDQLLVMTVAGTLEAAGNGLQPAGTVPGTDLGMPGNDLAVWRAGPLEAGTYTILLMPPGVAAGQAGGSPQSGTGEGGGTAPGTGSPGSAPGSDLLPGQGDLRARGATVAGGAGTGGGAGVAAAMAAGAVVALALAGAARWRRGPRRWWLRRRLLIEAIVDLDRAHAAGEVPEALYREERRRLVEAAVAATRRAWTAGGPRLPGAGEAVAAEAPRGEAPVR</sequence>
<feature type="region of interest" description="Disordered" evidence="1">
    <location>
        <begin position="1"/>
        <end position="64"/>
    </location>
</feature>
<feature type="compositionally biased region" description="Low complexity" evidence="1">
    <location>
        <begin position="296"/>
        <end position="306"/>
    </location>
</feature>
<reference evidence="3" key="1">
    <citation type="submission" date="2010-10" db="EMBL/GenBank/DDBJ databases">
        <authorList>
            <consortium name="US DOE Joint Genome Institute (JGI-PGF)"/>
            <person name="Lucas S."/>
            <person name="Copeland A."/>
            <person name="Lapidus A."/>
            <person name="Bruce D."/>
            <person name="Goodwin L."/>
            <person name="Pitluck S."/>
            <person name="Kyrpides N."/>
            <person name="Mavromatis K."/>
            <person name="Detter J.C."/>
            <person name="Han C."/>
            <person name="Land M."/>
            <person name="Hauser L."/>
            <person name="Markowitz V."/>
            <person name="Cheng J.-F."/>
            <person name="Hugenholtz P."/>
            <person name="Woyke T."/>
            <person name="Wu D."/>
            <person name="Pukall R."/>
            <person name="Wahrenburg C."/>
            <person name="Brambilla E."/>
            <person name="Klenk H.-P."/>
            <person name="Eisen J.A."/>
        </authorList>
    </citation>
    <scope>NUCLEOTIDE SEQUENCE [LARGE SCALE GENOMIC DNA]</scope>
    <source>
        <strain evidence="3">DSM 13965</strain>
    </source>
</reference>
<accession>K6Q3I2</accession>
<feature type="compositionally biased region" description="Low complexity" evidence="1">
    <location>
        <begin position="96"/>
        <end position="107"/>
    </location>
</feature>
<evidence type="ECO:0000313" key="3">
    <source>
        <dbReference type="EMBL" id="EKP95843.1"/>
    </source>
</evidence>
<dbReference type="EMBL" id="AENY02000002">
    <property type="protein sequence ID" value="EKP95843.1"/>
    <property type="molecule type" value="Genomic_DNA"/>
</dbReference>
<feature type="transmembrane region" description="Helical" evidence="2">
    <location>
        <begin position="72"/>
        <end position="91"/>
    </location>
</feature>
<feature type="region of interest" description="Disordered" evidence="1">
    <location>
        <begin position="96"/>
        <end position="129"/>
    </location>
</feature>
<evidence type="ECO:0000256" key="1">
    <source>
        <dbReference type="SAM" id="MobiDB-lite"/>
    </source>
</evidence>
<feature type="compositionally biased region" description="Low complexity" evidence="1">
    <location>
        <begin position="430"/>
        <end position="446"/>
    </location>
</feature>
<feature type="region of interest" description="Disordered" evidence="1">
    <location>
        <begin position="296"/>
        <end position="335"/>
    </location>
</feature>
<proteinExistence type="predicted"/>
<name>K6Q3I2_9FIRM</name>
<feature type="region of interest" description="Disordered" evidence="1">
    <location>
        <begin position="430"/>
        <end position="454"/>
    </location>
</feature>
<comment type="caution">
    <text evidence="3">The sequence shown here is derived from an EMBL/GenBank/DDBJ whole genome shotgun (WGS) entry which is preliminary data.</text>
</comment>
<protein>
    <submittedName>
        <fullName evidence="3">Uncharacterized protein</fullName>
    </submittedName>
</protein>
<feature type="transmembrane region" description="Helical" evidence="2">
    <location>
        <begin position="352"/>
        <end position="374"/>
    </location>
</feature>
<organism evidence="3 4">
    <name type="scientific">Thermaerobacter subterraneus DSM 13965</name>
    <dbReference type="NCBI Taxonomy" id="867903"/>
    <lineage>
        <taxon>Bacteria</taxon>
        <taxon>Bacillati</taxon>
        <taxon>Bacillota</taxon>
        <taxon>Clostridia</taxon>
        <taxon>Eubacteriales</taxon>
        <taxon>Clostridiales Family XVII. Incertae Sedis</taxon>
        <taxon>Thermaerobacter</taxon>
    </lineage>
</organism>
<dbReference type="AlphaFoldDB" id="K6Q3I2"/>
<feature type="compositionally biased region" description="Gly residues" evidence="1">
    <location>
        <begin position="307"/>
        <end position="319"/>
    </location>
</feature>
<dbReference type="STRING" id="867903.ThesuDRAFT_01603"/>
<keyword evidence="2" id="KW-1133">Transmembrane helix</keyword>
<evidence type="ECO:0000313" key="4">
    <source>
        <dbReference type="Proteomes" id="UP000005710"/>
    </source>
</evidence>
<reference evidence="3" key="2">
    <citation type="submission" date="2012-10" db="EMBL/GenBank/DDBJ databases">
        <title>Improved high-quality draft of Thermaerobacter subterraneus C21, DSM 13965.</title>
        <authorList>
            <consortium name="DOE Joint Genome Institute"/>
            <person name="Eisen J."/>
            <person name="Huntemann M."/>
            <person name="Wei C.-L."/>
            <person name="Han J."/>
            <person name="Detter J.C."/>
            <person name="Han C."/>
            <person name="Tapia R."/>
            <person name="Chen A."/>
            <person name="Kyrpides N."/>
            <person name="Mavromatis K."/>
            <person name="Markowitz V."/>
            <person name="Szeto E."/>
            <person name="Ivanova N."/>
            <person name="Mikhailova N."/>
            <person name="Ovchinnikova G."/>
            <person name="Pagani I."/>
            <person name="Pati A."/>
            <person name="Goodwin L."/>
            <person name="Nordberg H.P."/>
            <person name="Cantor M.N."/>
            <person name="Hua S.X."/>
            <person name="Woyke T."/>
            <person name="Eisen J."/>
            <person name="Klenk H.-P."/>
        </authorList>
    </citation>
    <scope>NUCLEOTIDE SEQUENCE [LARGE SCALE GENOMIC DNA]</scope>
    <source>
        <strain evidence="3">DSM 13965</strain>
    </source>
</reference>
<dbReference type="HOGENOM" id="CLU_602587_0_0_9"/>
<keyword evidence="2" id="KW-0812">Transmembrane</keyword>
<dbReference type="Proteomes" id="UP000005710">
    <property type="component" value="Unassembled WGS sequence"/>
</dbReference>
<keyword evidence="2" id="KW-0472">Membrane</keyword>
<gene>
    <name evidence="3" type="ORF">ThesuDRAFT_01603</name>
</gene>
<evidence type="ECO:0000256" key="2">
    <source>
        <dbReference type="SAM" id="Phobius"/>
    </source>
</evidence>
<keyword evidence="4" id="KW-1185">Reference proteome</keyword>